<gene>
    <name evidence="1" type="ORF">B5F17_14330</name>
</gene>
<evidence type="ECO:0000313" key="2">
    <source>
        <dbReference type="Proteomes" id="UP000195897"/>
    </source>
</evidence>
<comment type="caution">
    <text evidence="1">The sequence shown here is derived from an EMBL/GenBank/DDBJ whole genome shotgun (WGS) entry which is preliminary data.</text>
</comment>
<accession>A0A1Y4KYI8</accession>
<organism evidence="1 2">
    <name type="scientific">Butyricicoccus pullicaecorum</name>
    <dbReference type="NCBI Taxonomy" id="501571"/>
    <lineage>
        <taxon>Bacteria</taxon>
        <taxon>Bacillati</taxon>
        <taxon>Bacillota</taxon>
        <taxon>Clostridia</taxon>
        <taxon>Eubacteriales</taxon>
        <taxon>Butyricicoccaceae</taxon>
        <taxon>Butyricicoccus</taxon>
    </lineage>
</organism>
<evidence type="ECO:0008006" key="3">
    <source>
        <dbReference type="Google" id="ProtNLM"/>
    </source>
</evidence>
<dbReference type="Proteomes" id="UP000195897">
    <property type="component" value="Unassembled WGS sequence"/>
</dbReference>
<sequence>MGFVDLTLVSKPDTEGKLDADGYPIPDETSTEVYAEMGEVKRLEFYEALRAGTRLSCVFRVRVPDYAGQTIVELDNKRYKVERAYSKDGEWMELNCSELPTAKGGVTDAGS</sequence>
<reference evidence="2" key="1">
    <citation type="submission" date="2017-04" db="EMBL/GenBank/DDBJ databases">
        <title>Function of individual gut microbiota members based on whole genome sequencing of pure cultures obtained from chicken caecum.</title>
        <authorList>
            <person name="Medvecky M."/>
            <person name="Cejkova D."/>
            <person name="Polansky O."/>
            <person name="Karasova D."/>
            <person name="Kubasova T."/>
            <person name="Cizek A."/>
            <person name="Rychlik I."/>
        </authorList>
    </citation>
    <scope>NUCLEOTIDE SEQUENCE [LARGE SCALE GENOMIC DNA]</scope>
    <source>
        <strain evidence="2">An180</strain>
    </source>
</reference>
<dbReference type="RefSeq" id="WP_087374920.1">
    <property type="nucleotide sequence ID" value="NZ_NFKK01000038.1"/>
</dbReference>
<proteinExistence type="predicted"/>
<dbReference type="EMBL" id="NFKK01000038">
    <property type="protein sequence ID" value="OUP49645.1"/>
    <property type="molecule type" value="Genomic_DNA"/>
</dbReference>
<dbReference type="AlphaFoldDB" id="A0A1Y4KYI8"/>
<evidence type="ECO:0000313" key="1">
    <source>
        <dbReference type="EMBL" id="OUP49645.1"/>
    </source>
</evidence>
<name>A0A1Y4KYI8_9FIRM</name>
<protein>
    <recommendedName>
        <fullName evidence="3">Phage head-tail adapter protein</fullName>
    </recommendedName>
</protein>